<dbReference type="EMBL" id="HBEK01016767">
    <property type="protein sequence ID" value="CAD8399184.1"/>
    <property type="molecule type" value="Transcribed_RNA"/>
</dbReference>
<dbReference type="Gene3D" id="1.10.150.60">
    <property type="entry name" value="ARID DNA-binding domain"/>
    <property type="match status" value="1"/>
</dbReference>
<dbReference type="InterPro" id="IPR025718">
    <property type="entry name" value="SAP30_Sin3-bd"/>
</dbReference>
<evidence type="ECO:0000313" key="3">
    <source>
        <dbReference type="EMBL" id="CAD8399182.1"/>
    </source>
</evidence>
<dbReference type="Pfam" id="PF13867">
    <property type="entry name" value="SAP30_Sin3_bdg"/>
    <property type="match status" value="1"/>
</dbReference>
<dbReference type="SMART" id="SM01014">
    <property type="entry name" value="ARID"/>
    <property type="match status" value="1"/>
</dbReference>
<organism evidence="4">
    <name type="scientific">Rhodosorus marinus</name>
    <dbReference type="NCBI Taxonomy" id="101924"/>
    <lineage>
        <taxon>Eukaryota</taxon>
        <taxon>Rhodophyta</taxon>
        <taxon>Stylonematophyceae</taxon>
        <taxon>Stylonematales</taxon>
        <taxon>Stylonemataceae</taxon>
        <taxon>Rhodosorus</taxon>
    </lineage>
</organism>
<dbReference type="Pfam" id="PF01388">
    <property type="entry name" value="ARID"/>
    <property type="match status" value="1"/>
</dbReference>
<dbReference type="InterPro" id="IPR001606">
    <property type="entry name" value="ARID_dom"/>
</dbReference>
<feature type="domain" description="ARID" evidence="2">
    <location>
        <begin position="28"/>
        <end position="120"/>
    </location>
</feature>
<dbReference type="PANTHER" id="PTHR46691:SF1">
    <property type="entry name" value="AT-RICH INTERACTIVE DOMAIN-CONTAINING PROTEIN 2"/>
    <property type="match status" value="1"/>
</dbReference>
<sequence>MSARNQPILAKLPQQNTPAEAVDADHENKERISFYHDLHNFMSSVGQPIQRLPTLGFKELDLWILYKEVTGRRGVDAVIAKKQWKEVADALRLPPSCTDSGFRLRLHYVKYLEPYERAHFVPPPEMPQVAEDKRQKRGSTNGPEKRKRPQERNRSSIAPKFSRKSTDLNAEGSSLSSLVTTTDSPATANQESSPCANDDPRKGTSNVNFSKLEVPALRKYRKHYRLQGLKVNPTKTELVAMVSSHFAVLPLPQDEKKILADFMSAWEKARQ</sequence>
<evidence type="ECO:0000259" key="2">
    <source>
        <dbReference type="PROSITE" id="PS51011"/>
    </source>
</evidence>
<evidence type="ECO:0000256" key="1">
    <source>
        <dbReference type="SAM" id="MobiDB-lite"/>
    </source>
</evidence>
<proteinExistence type="predicted"/>
<accession>A0A6T6N3H9</accession>
<evidence type="ECO:0000313" key="4">
    <source>
        <dbReference type="EMBL" id="CAD8399184.1"/>
    </source>
</evidence>
<dbReference type="SMART" id="SM00501">
    <property type="entry name" value="BRIGHT"/>
    <property type="match status" value="1"/>
</dbReference>
<dbReference type="EMBL" id="HBEK01016765">
    <property type="protein sequence ID" value="CAD8399182.1"/>
    <property type="molecule type" value="Transcribed_RNA"/>
</dbReference>
<dbReference type="InterPro" id="IPR036431">
    <property type="entry name" value="ARID_dom_sf"/>
</dbReference>
<dbReference type="CDD" id="cd16100">
    <property type="entry name" value="ARID"/>
    <property type="match status" value="1"/>
</dbReference>
<dbReference type="SUPFAM" id="SSF46774">
    <property type="entry name" value="ARID-like"/>
    <property type="match status" value="1"/>
</dbReference>
<dbReference type="PANTHER" id="PTHR46691">
    <property type="entry name" value="HIGH MOBILITY GROUP B PROTEIN 9"/>
    <property type="match status" value="1"/>
</dbReference>
<feature type="compositionally biased region" description="Polar residues" evidence="1">
    <location>
        <begin position="185"/>
        <end position="195"/>
    </location>
</feature>
<dbReference type="AlphaFoldDB" id="A0A6T6N3H9"/>
<dbReference type="GO" id="GO:0003677">
    <property type="term" value="F:DNA binding"/>
    <property type="evidence" value="ECO:0007669"/>
    <property type="project" value="InterPro"/>
</dbReference>
<gene>
    <name evidence="3" type="ORF">RMAR0315_LOCUS9174</name>
    <name evidence="4" type="ORF">RMAR0315_LOCUS9176</name>
</gene>
<dbReference type="InterPro" id="IPR038291">
    <property type="entry name" value="SAP30_C_sf"/>
</dbReference>
<protein>
    <recommendedName>
        <fullName evidence="2">ARID domain-containing protein</fullName>
    </recommendedName>
</protein>
<dbReference type="PROSITE" id="PS51011">
    <property type="entry name" value="ARID"/>
    <property type="match status" value="1"/>
</dbReference>
<name>A0A6T6N3H9_9RHOD</name>
<feature type="region of interest" description="Disordered" evidence="1">
    <location>
        <begin position="120"/>
        <end position="207"/>
    </location>
</feature>
<dbReference type="Gene3D" id="6.10.160.20">
    <property type="match status" value="1"/>
</dbReference>
<reference evidence="4" key="1">
    <citation type="submission" date="2021-01" db="EMBL/GenBank/DDBJ databases">
        <authorList>
            <person name="Corre E."/>
            <person name="Pelletier E."/>
            <person name="Niang G."/>
            <person name="Scheremetjew M."/>
            <person name="Finn R."/>
            <person name="Kale V."/>
            <person name="Holt S."/>
            <person name="Cochrane G."/>
            <person name="Meng A."/>
            <person name="Brown T."/>
            <person name="Cohen L."/>
        </authorList>
    </citation>
    <scope>NUCLEOTIDE SEQUENCE</scope>
    <source>
        <strain evidence="4">UTEX LB 2760</strain>
    </source>
</reference>
<feature type="compositionally biased region" description="Low complexity" evidence="1">
    <location>
        <begin position="173"/>
        <end position="184"/>
    </location>
</feature>